<dbReference type="EMBL" id="AFQD01000100">
    <property type="protein sequence ID" value="EGQ80316.1"/>
    <property type="molecule type" value="Genomic_DNA"/>
</dbReference>
<gene>
    <name evidence="3" type="ORF">HMPREF9094_0657</name>
</gene>
<sequence>GDKNRENELLNQYKILVNFLGKTLGPSFEIVLHEIKGEEVKMIAIANGEISNRTLENSISSETLNILKNKSYHNEESMVNHTVLLKNGKKVRSSSMFIKENQKIIGMLCINFDDSKFHDINCQILRIIHPDMFVKNYLSDVSYNILVDENENQDNEENSTDNMENFMEKIFQEVNLKFNYPLERLTKQEREKIVKALYEKGIFNLKEAINFVAKKLSCSPTTIYRYVGKIEKK</sequence>
<dbReference type="STRING" id="76859.RN98_01335"/>
<reference evidence="3 4" key="1">
    <citation type="submission" date="2011-05" db="EMBL/GenBank/DDBJ databases">
        <authorList>
            <person name="Muzny D."/>
            <person name="Qin X."/>
            <person name="Deng J."/>
            <person name="Jiang H."/>
            <person name="Liu Y."/>
            <person name="Qu J."/>
            <person name="Song X.-Z."/>
            <person name="Zhang L."/>
            <person name="Thornton R."/>
            <person name="Coyle M."/>
            <person name="Francisco L."/>
            <person name="Jackson L."/>
            <person name="Javaid M."/>
            <person name="Korchina V."/>
            <person name="Kovar C."/>
            <person name="Mata R."/>
            <person name="Mathew T."/>
            <person name="Ngo R."/>
            <person name="Nguyen L."/>
            <person name="Nguyen N."/>
            <person name="Okwuonu G."/>
            <person name="Ongeri F."/>
            <person name="Pham C."/>
            <person name="Simmons D."/>
            <person name="Wilczek-Boney K."/>
            <person name="Hale W."/>
            <person name="Jakkamsetti A."/>
            <person name="Pham P."/>
            <person name="Ruth R."/>
            <person name="San Lucas F."/>
            <person name="Warren J."/>
            <person name="Zhang J."/>
            <person name="Zhao Z."/>
            <person name="Zhou C."/>
            <person name="Zhu D."/>
            <person name="Lee S."/>
            <person name="Bess C."/>
            <person name="Blankenburg K."/>
            <person name="Forbes L."/>
            <person name="Fu Q."/>
            <person name="Gubbala S."/>
            <person name="Hirani K."/>
            <person name="Jayaseelan J.C."/>
            <person name="Lara F."/>
            <person name="Munidasa M."/>
            <person name="Palculict T."/>
            <person name="Patil S."/>
            <person name="Pu L.-L."/>
            <person name="Saada N."/>
            <person name="Tang L."/>
            <person name="Weissenberger G."/>
            <person name="Zhu Y."/>
            <person name="Hemphill L."/>
            <person name="Shang Y."/>
            <person name="Youmans B."/>
            <person name="Ayvaz T."/>
            <person name="Ross M."/>
            <person name="Santibanez J."/>
            <person name="Aqrawi P."/>
            <person name="Gross S."/>
            <person name="Joshi V."/>
            <person name="Fowler G."/>
            <person name="Nazareth L."/>
            <person name="Reid J."/>
            <person name="Worley K."/>
            <person name="Petrosino J."/>
            <person name="Highlander S."/>
            <person name="Gibbs R."/>
        </authorList>
    </citation>
    <scope>NUCLEOTIDE SEQUENCE [LARGE SCALE GENOMIC DNA]</scope>
    <source>
        <strain evidence="3 4">ATCC 51191</strain>
    </source>
</reference>
<accession>F9EL53</accession>
<dbReference type="Pfam" id="PF08348">
    <property type="entry name" value="PAS_6"/>
    <property type="match status" value="1"/>
</dbReference>
<dbReference type="Proteomes" id="UP000005392">
    <property type="component" value="Unassembled WGS sequence"/>
</dbReference>
<comment type="caution">
    <text evidence="3">The sequence shown here is derived from an EMBL/GenBank/DDBJ whole genome shotgun (WGS) entry which is preliminary data.</text>
</comment>
<evidence type="ECO:0000313" key="3">
    <source>
        <dbReference type="EMBL" id="EGQ80316.1"/>
    </source>
</evidence>
<name>F9EL53_9FUSO</name>
<evidence type="ECO:0000313" key="4">
    <source>
        <dbReference type="Proteomes" id="UP000005392"/>
    </source>
</evidence>
<dbReference type="AlphaFoldDB" id="F9EL53"/>
<protein>
    <recommendedName>
        <fullName evidence="5">YheO-like protein</fullName>
    </recommendedName>
</protein>
<feature type="domain" description="YheO-like" evidence="1">
    <location>
        <begin position="10"/>
        <end position="121"/>
    </location>
</feature>
<dbReference type="PATRIC" id="fig|997347.4.peg.613"/>
<dbReference type="PANTHER" id="PTHR35568:SF1">
    <property type="entry name" value="TRANSCRIPTIONAL REGULATOR DAUR"/>
    <property type="match status" value="1"/>
</dbReference>
<evidence type="ECO:0000259" key="2">
    <source>
        <dbReference type="Pfam" id="PF13309"/>
    </source>
</evidence>
<dbReference type="InterPro" id="IPR039445">
    <property type="entry name" value="DauR-like_HTH"/>
</dbReference>
<evidence type="ECO:0000259" key="1">
    <source>
        <dbReference type="Pfam" id="PF08348"/>
    </source>
</evidence>
<feature type="domain" description="Transcriptional regulator DauR-like HTH" evidence="2">
    <location>
        <begin position="167"/>
        <end position="227"/>
    </location>
</feature>
<dbReference type="InterPro" id="IPR013559">
    <property type="entry name" value="YheO"/>
</dbReference>
<keyword evidence="4" id="KW-1185">Reference proteome</keyword>
<feature type="non-terminal residue" evidence="3">
    <location>
        <position position="1"/>
    </location>
</feature>
<dbReference type="InterPro" id="IPR039446">
    <property type="entry name" value="DauR-like"/>
</dbReference>
<dbReference type="HOGENOM" id="CLU_1187171_0_0_0"/>
<proteinExistence type="predicted"/>
<dbReference type="PANTHER" id="PTHR35568">
    <property type="entry name" value="TRANSCRIPTIONAL REGULATOR DAUR"/>
    <property type="match status" value="1"/>
</dbReference>
<organism evidence="3 4">
    <name type="scientific">Fusobacterium animalis ATCC 51191</name>
    <dbReference type="NCBI Taxonomy" id="997347"/>
    <lineage>
        <taxon>Bacteria</taxon>
        <taxon>Fusobacteriati</taxon>
        <taxon>Fusobacteriota</taxon>
        <taxon>Fusobacteriia</taxon>
        <taxon>Fusobacteriales</taxon>
        <taxon>Fusobacteriaceae</taxon>
        <taxon>Fusobacterium</taxon>
    </lineage>
</organism>
<dbReference type="Pfam" id="PF13309">
    <property type="entry name" value="HTH_22"/>
    <property type="match status" value="1"/>
</dbReference>
<evidence type="ECO:0008006" key="5">
    <source>
        <dbReference type="Google" id="ProtNLM"/>
    </source>
</evidence>